<comment type="similarity">
    <text evidence="8">Belongs to the binding-protein-dependent transport system permease family.</text>
</comment>
<feature type="transmembrane region" description="Helical" evidence="8">
    <location>
        <begin position="98"/>
        <end position="120"/>
    </location>
</feature>
<evidence type="ECO:0000256" key="7">
    <source>
        <dbReference type="ARBA" id="ARBA00023136"/>
    </source>
</evidence>
<feature type="transmembrane region" description="Helical" evidence="8">
    <location>
        <begin position="126"/>
        <end position="142"/>
    </location>
</feature>
<evidence type="ECO:0000313" key="10">
    <source>
        <dbReference type="EMBL" id="NDL63413.1"/>
    </source>
</evidence>
<dbReference type="AlphaFoldDB" id="A0A845SEL7"/>
<gene>
    <name evidence="10" type="ORF">GRH90_11730</name>
</gene>
<evidence type="ECO:0000256" key="6">
    <source>
        <dbReference type="ARBA" id="ARBA00022989"/>
    </source>
</evidence>
<keyword evidence="7 8" id="KW-0472">Membrane</keyword>
<evidence type="ECO:0000256" key="3">
    <source>
        <dbReference type="ARBA" id="ARBA00022475"/>
    </source>
</evidence>
<keyword evidence="3" id="KW-1003">Cell membrane</keyword>
<name>A0A845SEL7_9GAMM</name>
<feature type="transmembrane region" description="Helical" evidence="8">
    <location>
        <begin position="222"/>
        <end position="244"/>
    </location>
</feature>
<feature type="transmembrane region" description="Helical" evidence="8">
    <location>
        <begin position="170"/>
        <end position="191"/>
    </location>
</feature>
<dbReference type="InterPro" id="IPR035906">
    <property type="entry name" value="MetI-like_sf"/>
</dbReference>
<dbReference type="Proteomes" id="UP000461443">
    <property type="component" value="Unassembled WGS sequence"/>
</dbReference>
<dbReference type="Gene3D" id="1.10.3720.10">
    <property type="entry name" value="MetI-like"/>
    <property type="match status" value="1"/>
</dbReference>
<dbReference type="InterPro" id="IPR000515">
    <property type="entry name" value="MetI-like"/>
</dbReference>
<comment type="subcellular location">
    <subcellularLocation>
        <location evidence="1">Cell inner membrane</location>
        <topology evidence="1">Multi-pass membrane protein</topology>
    </subcellularLocation>
    <subcellularLocation>
        <location evidence="8">Cell membrane</location>
        <topology evidence="8">Multi-pass membrane protein</topology>
    </subcellularLocation>
</comment>
<dbReference type="PANTHER" id="PTHR30151:SF0">
    <property type="entry name" value="ABC TRANSPORTER PERMEASE PROTEIN MJ0413-RELATED"/>
    <property type="match status" value="1"/>
</dbReference>
<sequence length="257" mass="28672">MKSSTSLLTLIGQRLALLAIFLVIWWLASQCMPSFVLPGPLKTWRALEALWHGDSLLHDIGITFSRVLSGFLLATLVGTVSGLALGASRLLAQFFEPLLAVFNTVSSAIWAIFAIIWFGISGATTIFVVFMTAMPLILTNVWQGAQTVDAQYVELARSFRMGRWQTLRKIYLPTILPYFFSGARLAFGFGWRVSLVAETLGASDGIGYRLRQAGDLVQTDQVFAWTLLLVAMMLLLEGGLLKPLERHLFRWKQRTQE</sequence>
<reference evidence="10 11" key="2">
    <citation type="submission" date="2020-02" db="EMBL/GenBank/DDBJ databases">
        <title>The new genus of Enterobacteriales.</title>
        <authorList>
            <person name="Kim I.S."/>
        </authorList>
    </citation>
    <scope>NUCLEOTIDE SEQUENCE [LARGE SCALE GENOMIC DNA]</scope>
    <source>
        <strain evidence="10 11">SAP-6</strain>
    </source>
</reference>
<evidence type="ECO:0000256" key="4">
    <source>
        <dbReference type="ARBA" id="ARBA00022519"/>
    </source>
</evidence>
<proteinExistence type="inferred from homology"/>
<keyword evidence="5 8" id="KW-0812">Transmembrane</keyword>
<evidence type="ECO:0000256" key="1">
    <source>
        <dbReference type="ARBA" id="ARBA00004429"/>
    </source>
</evidence>
<dbReference type="SUPFAM" id="SSF161098">
    <property type="entry name" value="MetI-like"/>
    <property type="match status" value="1"/>
</dbReference>
<dbReference type="Pfam" id="PF00528">
    <property type="entry name" value="BPD_transp_1"/>
    <property type="match status" value="1"/>
</dbReference>
<evidence type="ECO:0000256" key="2">
    <source>
        <dbReference type="ARBA" id="ARBA00022448"/>
    </source>
</evidence>
<keyword evidence="2 8" id="KW-0813">Transport</keyword>
<dbReference type="PANTHER" id="PTHR30151">
    <property type="entry name" value="ALKANE SULFONATE ABC TRANSPORTER-RELATED, MEMBRANE SUBUNIT"/>
    <property type="match status" value="1"/>
</dbReference>
<dbReference type="GO" id="GO:0055085">
    <property type="term" value="P:transmembrane transport"/>
    <property type="evidence" value="ECO:0007669"/>
    <property type="project" value="InterPro"/>
</dbReference>
<evidence type="ECO:0000259" key="9">
    <source>
        <dbReference type="PROSITE" id="PS50928"/>
    </source>
</evidence>
<evidence type="ECO:0000256" key="8">
    <source>
        <dbReference type="RuleBase" id="RU363032"/>
    </source>
</evidence>
<dbReference type="EMBL" id="WUBS01000007">
    <property type="protein sequence ID" value="NDL63413.1"/>
    <property type="molecule type" value="Genomic_DNA"/>
</dbReference>
<dbReference type="PROSITE" id="PS50928">
    <property type="entry name" value="ABC_TM1"/>
    <property type="match status" value="1"/>
</dbReference>
<accession>A0A845SEL7</accession>
<keyword evidence="6 8" id="KW-1133">Transmembrane helix</keyword>
<comment type="caution">
    <text evidence="10">The sequence shown here is derived from an EMBL/GenBank/DDBJ whole genome shotgun (WGS) entry which is preliminary data.</text>
</comment>
<feature type="transmembrane region" description="Helical" evidence="8">
    <location>
        <begin position="62"/>
        <end position="86"/>
    </location>
</feature>
<keyword evidence="4" id="KW-0997">Cell inner membrane</keyword>
<organism evidence="10 11">
    <name type="scientific">Acerihabitans arboris</name>
    <dbReference type="NCBI Taxonomy" id="2691583"/>
    <lineage>
        <taxon>Bacteria</taxon>
        <taxon>Pseudomonadati</taxon>
        <taxon>Pseudomonadota</taxon>
        <taxon>Gammaproteobacteria</taxon>
        <taxon>Enterobacterales</taxon>
        <taxon>Pectobacteriaceae</taxon>
        <taxon>Acerihabitans</taxon>
    </lineage>
</organism>
<dbReference type="CDD" id="cd06261">
    <property type="entry name" value="TM_PBP2"/>
    <property type="match status" value="1"/>
</dbReference>
<dbReference type="GO" id="GO:0005886">
    <property type="term" value="C:plasma membrane"/>
    <property type="evidence" value="ECO:0007669"/>
    <property type="project" value="UniProtKB-SubCell"/>
</dbReference>
<keyword evidence="11" id="KW-1185">Reference proteome</keyword>
<dbReference type="RefSeq" id="WP_162366129.1">
    <property type="nucleotide sequence ID" value="NZ_WUBS01000007.1"/>
</dbReference>
<reference evidence="10 11" key="1">
    <citation type="submission" date="2019-12" db="EMBL/GenBank/DDBJ databases">
        <authorList>
            <person name="Lee S.D."/>
        </authorList>
    </citation>
    <scope>NUCLEOTIDE SEQUENCE [LARGE SCALE GENOMIC DNA]</scope>
    <source>
        <strain evidence="10 11">SAP-6</strain>
    </source>
</reference>
<evidence type="ECO:0000313" key="11">
    <source>
        <dbReference type="Proteomes" id="UP000461443"/>
    </source>
</evidence>
<evidence type="ECO:0000256" key="5">
    <source>
        <dbReference type="ARBA" id="ARBA00022692"/>
    </source>
</evidence>
<feature type="domain" description="ABC transmembrane type-1" evidence="9">
    <location>
        <begin position="60"/>
        <end position="240"/>
    </location>
</feature>
<protein>
    <submittedName>
        <fullName evidence="10">ABC transporter permease subunit</fullName>
    </submittedName>
</protein>